<organism evidence="2 3">
    <name type="scientific">[Torrubiella] hemipterigena</name>
    <dbReference type="NCBI Taxonomy" id="1531966"/>
    <lineage>
        <taxon>Eukaryota</taxon>
        <taxon>Fungi</taxon>
        <taxon>Dikarya</taxon>
        <taxon>Ascomycota</taxon>
        <taxon>Pezizomycotina</taxon>
        <taxon>Sordariomycetes</taxon>
        <taxon>Hypocreomycetidae</taxon>
        <taxon>Hypocreales</taxon>
        <taxon>Clavicipitaceae</taxon>
        <taxon>Clavicipitaceae incertae sedis</taxon>
        <taxon>'Torrubiella' clade</taxon>
    </lineage>
</organism>
<dbReference type="Proteomes" id="UP000039046">
    <property type="component" value="Unassembled WGS sequence"/>
</dbReference>
<reference evidence="2 3" key="1">
    <citation type="journal article" date="2015" name="Genome Announc.">
        <title>Draft Genome Sequence and Gene Annotation of the Entomopathogenic Fungus Verticillium hemipterigenum.</title>
        <authorList>
            <person name="Horn F."/>
            <person name="Habel A."/>
            <person name="Scharf D.H."/>
            <person name="Dworschak J."/>
            <person name="Brakhage A.A."/>
            <person name="Guthke R."/>
            <person name="Hertweck C."/>
            <person name="Linde J."/>
        </authorList>
    </citation>
    <scope>NUCLEOTIDE SEQUENCE [LARGE SCALE GENOMIC DNA]</scope>
</reference>
<dbReference type="AlphaFoldDB" id="A0A0A1TC73"/>
<evidence type="ECO:0000256" key="1">
    <source>
        <dbReference type="SAM" id="MobiDB-lite"/>
    </source>
</evidence>
<accession>A0A0A1TC73</accession>
<evidence type="ECO:0000313" key="2">
    <source>
        <dbReference type="EMBL" id="CEJ85731.1"/>
    </source>
</evidence>
<protein>
    <submittedName>
        <fullName evidence="2">Uncharacterized protein</fullName>
    </submittedName>
</protein>
<gene>
    <name evidence="2" type="ORF">VHEMI03882</name>
</gene>
<dbReference type="OrthoDB" id="5424391at2759"/>
<name>A0A0A1TC73_9HYPO</name>
<dbReference type="HOGENOM" id="CLU_037758_1_0_1"/>
<evidence type="ECO:0000313" key="3">
    <source>
        <dbReference type="Proteomes" id="UP000039046"/>
    </source>
</evidence>
<proteinExistence type="predicted"/>
<sequence>MFTTKPVSSLRRLFAGYHEPAGLSKQQSQKLLDGLKTSFRNQLDQEYGESATVSKQPLSQTSSDAAAVNRHSATSQHLKSILTNPLFSYNKTQIIPPIAATAFSVPKRAPMEVFDHAVARGLMNLKAATGCLMAEQKDRLSAQTSSTLVSPSDVAVKVVRWLRASGLENDLAFLDNQQFVRSLTPFLVAEQMDHIAWEWVSKAMEGASANSNDDIGLRRASFLLAQLVHVKSQPQYGNLDAAISVILQAEQLLANSPLLAKLLVLPWRSVSWLSTVESYSRTTPSEELFDAHLETASRLSQPCVLEMSHLHLYHPTRPDHTPALAFFQDKKRIRRLVQNLDMEKVSLASLKGMSRLRWVTYLGRDTVTYLTQSGRNQDAQSLTELLQTELSELFVDQNMRPT</sequence>
<keyword evidence="3" id="KW-1185">Reference proteome</keyword>
<dbReference type="EMBL" id="CDHN01000002">
    <property type="protein sequence ID" value="CEJ85731.1"/>
    <property type="molecule type" value="Genomic_DNA"/>
</dbReference>
<feature type="region of interest" description="Disordered" evidence="1">
    <location>
        <begin position="47"/>
        <end position="70"/>
    </location>
</feature>
<feature type="compositionally biased region" description="Polar residues" evidence="1">
    <location>
        <begin position="51"/>
        <end position="64"/>
    </location>
</feature>